<comment type="caution">
    <text evidence="8">The sequence shown here is derived from an EMBL/GenBank/DDBJ whole genome shotgun (WGS) entry which is preliminary data.</text>
</comment>
<keyword evidence="9" id="KW-1185">Reference proteome</keyword>
<dbReference type="GO" id="GO:0005886">
    <property type="term" value="C:plasma membrane"/>
    <property type="evidence" value="ECO:0007669"/>
    <property type="project" value="UniProtKB-SubCell"/>
</dbReference>
<sequence>MNTINRIVFTMLFSLPLTVVAEQTSVEVGKHANVNLDATTMILSLLLVLLLIVASAWLLKKFNMVTTQTSKMKVVATLPLGTKEKVMVVQVGDEQLLLGVSGQQVNLLKTLDKPISQVNDVNLSFQPIFKQKQQKSE</sequence>
<dbReference type="GO" id="GO:0009425">
    <property type="term" value="C:bacterial-type flagellum basal body"/>
    <property type="evidence" value="ECO:0007669"/>
    <property type="project" value="UniProtKB-SubCell"/>
</dbReference>
<dbReference type="PANTHER" id="PTHR38766">
    <property type="entry name" value="FLAGELLAR PROTEIN FLIO"/>
    <property type="match status" value="1"/>
</dbReference>
<evidence type="ECO:0000256" key="5">
    <source>
        <dbReference type="ARBA" id="ARBA00023143"/>
    </source>
</evidence>
<reference evidence="8" key="2">
    <citation type="submission" date="2020-09" db="EMBL/GenBank/DDBJ databases">
        <authorList>
            <person name="Sun Q."/>
            <person name="Kim S."/>
        </authorList>
    </citation>
    <scope>NUCLEOTIDE SEQUENCE</scope>
    <source>
        <strain evidence="8">KCTC 42731</strain>
    </source>
</reference>
<gene>
    <name evidence="8" type="ORF">GCM10017161_04960</name>
</gene>
<reference evidence="8" key="1">
    <citation type="journal article" date="2014" name="Int. J. Syst. Evol. Microbiol.">
        <title>Complete genome sequence of Corynebacterium casei LMG S-19264T (=DSM 44701T), isolated from a smear-ripened cheese.</title>
        <authorList>
            <consortium name="US DOE Joint Genome Institute (JGI-PGF)"/>
            <person name="Walter F."/>
            <person name="Albersmeier A."/>
            <person name="Kalinowski J."/>
            <person name="Ruckert C."/>
        </authorList>
    </citation>
    <scope>NUCLEOTIDE SEQUENCE</scope>
    <source>
        <strain evidence="8">KCTC 42731</strain>
    </source>
</reference>
<dbReference type="RefSeq" id="WP_189767125.1">
    <property type="nucleotide sequence ID" value="NZ_BNCK01000001.1"/>
</dbReference>
<dbReference type="InterPro" id="IPR052205">
    <property type="entry name" value="FliO/MopB"/>
</dbReference>
<evidence type="ECO:0000313" key="9">
    <source>
        <dbReference type="Proteomes" id="UP000623842"/>
    </source>
</evidence>
<dbReference type="AlphaFoldDB" id="A0A919BBE8"/>
<protein>
    <recommendedName>
        <fullName evidence="7">Flagellar protein</fullName>
    </recommendedName>
</protein>
<evidence type="ECO:0000256" key="7">
    <source>
        <dbReference type="RuleBase" id="RU362064"/>
    </source>
</evidence>
<evidence type="ECO:0000256" key="4">
    <source>
        <dbReference type="ARBA" id="ARBA00023136"/>
    </source>
</evidence>
<dbReference type="NCBIfam" id="TIGR03500">
    <property type="entry name" value="FliO_TIGR"/>
    <property type="match status" value="1"/>
</dbReference>
<dbReference type="GO" id="GO:0044781">
    <property type="term" value="P:bacterial-type flagellum organization"/>
    <property type="evidence" value="ECO:0007669"/>
    <property type="project" value="UniProtKB-UniRule"/>
</dbReference>
<evidence type="ECO:0000256" key="6">
    <source>
        <dbReference type="ARBA" id="ARBA00037937"/>
    </source>
</evidence>
<dbReference type="InterPro" id="IPR022781">
    <property type="entry name" value="Flagellar_biosynth_FliO"/>
</dbReference>
<dbReference type="Pfam" id="PF04347">
    <property type="entry name" value="FliO"/>
    <property type="match status" value="1"/>
</dbReference>
<keyword evidence="4 7" id="KW-0472">Membrane</keyword>
<comment type="subcellular location">
    <subcellularLocation>
        <location evidence="7">Cell membrane</location>
    </subcellularLocation>
    <subcellularLocation>
        <location evidence="7">Bacterial flagellum basal body</location>
    </subcellularLocation>
</comment>
<dbReference type="Proteomes" id="UP000623842">
    <property type="component" value="Unassembled WGS sequence"/>
</dbReference>
<accession>A0A919BBE8</accession>
<evidence type="ECO:0000256" key="1">
    <source>
        <dbReference type="ARBA" id="ARBA00022475"/>
    </source>
</evidence>
<evidence type="ECO:0000256" key="2">
    <source>
        <dbReference type="ARBA" id="ARBA00022692"/>
    </source>
</evidence>
<keyword evidence="1 7" id="KW-1003">Cell membrane</keyword>
<name>A0A919BBE8_9GAMM</name>
<evidence type="ECO:0000313" key="8">
    <source>
        <dbReference type="EMBL" id="GHF80656.1"/>
    </source>
</evidence>
<feature type="transmembrane region" description="Helical" evidence="7">
    <location>
        <begin position="40"/>
        <end position="59"/>
    </location>
</feature>
<dbReference type="EMBL" id="BNCK01000001">
    <property type="protein sequence ID" value="GHF80656.1"/>
    <property type="molecule type" value="Genomic_DNA"/>
</dbReference>
<keyword evidence="3 7" id="KW-1133">Transmembrane helix</keyword>
<keyword evidence="5 7" id="KW-0975">Bacterial flagellum</keyword>
<proteinExistence type="inferred from homology"/>
<organism evidence="8 9">
    <name type="scientific">Thalassotalea marina</name>
    <dbReference type="NCBI Taxonomy" id="1673741"/>
    <lineage>
        <taxon>Bacteria</taxon>
        <taxon>Pseudomonadati</taxon>
        <taxon>Pseudomonadota</taxon>
        <taxon>Gammaproteobacteria</taxon>
        <taxon>Alteromonadales</taxon>
        <taxon>Colwelliaceae</taxon>
        <taxon>Thalassotalea</taxon>
    </lineage>
</organism>
<evidence type="ECO:0000256" key="3">
    <source>
        <dbReference type="ARBA" id="ARBA00022989"/>
    </source>
</evidence>
<comment type="similarity">
    <text evidence="6 7">Belongs to the FliO/MopB family.</text>
</comment>
<keyword evidence="2 7" id="KW-0812">Transmembrane</keyword>
<dbReference type="PANTHER" id="PTHR38766:SF1">
    <property type="entry name" value="FLAGELLAR PROTEIN FLIO"/>
    <property type="match status" value="1"/>
</dbReference>